<sequence>MSLRDKRRELRLEKYTNHYCRTINLISHCCKFTVHIILTLLKSKAGGRADWIQRSVLQTINFRIIIEKHLQDIIAIILALLQLHSLKKAFQRVSMVTYERFCDG</sequence>
<evidence type="ECO:0000313" key="1">
    <source>
        <dbReference type="EMBL" id="KAH3867823.1"/>
    </source>
</evidence>
<accession>A0A9D4RHK5</accession>
<evidence type="ECO:0000313" key="2">
    <source>
        <dbReference type="Proteomes" id="UP000828390"/>
    </source>
</evidence>
<dbReference type="AlphaFoldDB" id="A0A9D4RHK5"/>
<proteinExistence type="predicted"/>
<dbReference type="EMBL" id="JAIWYP010000002">
    <property type="protein sequence ID" value="KAH3867823.1"/>
    <property type="molecule type" value="Genomic_DNA"/>
</dbReference>
<keyword evidence="2" id="KW-1185">Reference proteome</keyword>
<dbReference type="Proteomes" id="UP000828390">
    <property type="component" value="Unassembled WGS sequence"/>
</dbReference>
<organism evidence="1 2">
    <name type="scientific">Dreissena polymorpha</name>
    <name type="common">Zebra mussel</name>
    <name type="synonym">Mytilus polymorpha</name>
    <dbReference type="NCBI Taxonomy" id="45954"/>
    <lineage>
        <taxon>Eukaryota</taxon>
        <taxon>Metazoa</taxon>
        <taxon>Spiralia</taxon>
        <taxon>Lophotrochozoa</taxon>
        <taxon>Mollusca</taxon>
        <taxon>Bivalvia</taxon>
        <taxon>Autobranchia</taxon>
        <taxon>Heteroconchia</taxon>
        <taxon>Euheterodonta</taxon>
        <taxon>Imparidentia</taxon>
        <taxon>Neoheterodontei</taxon>
        <taxon>Myida</taxon>
        <taxon>Dreissenoidea</taxon>
        <taxon>Dreissenidae</taxon>
        <taxon>Dreissena</taxon>
    </lineage>
</organism>
<protein>
    <submittedName>
        <fullName evidence="1">Uncharacterized protein</fullName>
    </submittedName>
</protein>
<reference evidence="1" key="1">
    <citation type="journal article" date="2019" name="bioRxiv">
        <title>The Genome of the Zebra Mussel, Dreissena polymorpha: A Resource for Invasive Species Research.</title>
        <authorList>
            <person name="McCartney M.A."/>
            <person name="Auch B."/>
            <person name="Kono T."/>
            <person name="Mallez S."/>
            <person name="Zhang Y."/>
            <person name="Obille A."/>
            <person name="Becker A."/>
            <person name="Abrahante J.E."/>
            <person name="Garbe J."/>
            <person name="Badalamenti J.P."/>
            <person name="Herman A."/>
            <person name="Mangelson H."/>
            <person name="Liachko I."/>
            <person name="Sullivan S."/>
            <person name="Sone E.D."/>
            <person name="Koren S."/>
            <person name="Silverstein K.A.T."/>
            <person name="Beckman K.B."/>
            <person name="Gohl D.M."/>
        </authorList>
    </citation>
    <scope>NUCLEOTIDE SEQUENCE</scope>
    <source>
        <strain evidence="1">Duluth1</strain>
        <tissue evidence="1">Whole animal</tissue>
    </source>
</reference>
<name>A0A9D4RHK5_DREPO</name>
<comment type="caution">
    <text evidence="1">The sequence shown here is derived from an EMBL/GenBank/DDBJ whole genome shotgun (WGS) entry which is preliminary data.</text>
</comment>
<gene>
    <name evidence="1" type="ORF">DPMN_030960</name>
</gene>
<reference evidence="1" key="2">
    <citation type="submission" date="2020-11" db="EMBL/GenBank/DDBJ databases">
        <authorList>
            <person name="McCartney M.A."/>
            <person name="Auch B."/>
            <person name="Kono T."/>
            <person name="Mallez S."/>
            <person name="Becker A."/>
            <person name="Gohl D.M."/>
            <person name="Silverstein K.A.T."/>
            <person name="Koren S."/>
            <person name="Bechman K.B."/>
            <person name="Herman A."/>
            <person name="Abrahante J.E."/>
            <person name="Garbe J."/>
        </authorList>
    </citation>
    <scope>NUCLEOTIDE SEQUENCE</scope>
    <source>
        <strain evidence="1">Duluth1</strain>
        <tissue evidence="1">Whole animal</tissue>
    </source>
</reference>